<dbReference type="FunFam" id="3.30.920.10:FF:000003">
    <property type="entry name" value="Frataxin, mitochondrial"/>
    <property type="match status" value="1"/>
</dbReference>
<dbReference type="GO" id="GO:0006826">
    <property type="term" value="P:iron ion transport"/>
    <property type="evidence" value="ECO:0007669"/>
    <property type="project" value="UniProtKB-KW"/>
</dbReference>
<dbReference type="PROSITE" id="PS01344">
    <property type="entry name" value="FRATAXIN_1"/>
    <property type="match status" value="1"/>
</dbReference>
<dbReference type="PANTHER" id="PTHR16821:SF2">
    <property type="entry name" value="FRATAXIN, MITOCHONDRIAL"/>
    <property type="match status" value="1"/>
</dbReference>
<accession>A0A9N7RD93</accession>
<dbReference type="EMBL" id="CACSLK010026072">
    <property type="protein sequence ID" value="CAA0825089.1"/>
    <property type="molecule type" value="Genomic_DNA"/>
</dbReference>
<dbReference type="GO" id="GO:0008199">
    <property type="term" value="F:ferric iron binding"/>
    <property type="evidence" value="ECO:0007669"/>
    <property type="project" value="InterPro"/>
</dbReference>
<keyword evidence="6" id="KW-0410">Iron transport</keyword>
<keyword evidence="8" id="KW-0560">Oxidoreductase</keyword>
<dbReference type="InterPro" id="IPR020895">
    <property type="entry name" value="Frataxin_CS"/>
</dbReference>
<dbReference type="InterPro" id="IPR036524">
    <property type="entry name" value="Frataxin/CyaY_sf"/>
</dbReference>
<dbReference type="PROSITE" id="PS50810">
    <property type="entry name" value="FRATAXIN_2"/>
    <property type="match status" value="1"/>
</dbReference>
<evidence type="ECO:0000313" key="15">
    <source>
        <dbReference type="Proteomes" id="UP001153555"/>
    </source>
</evidence>
<dbReference type="GO" id="GO:0051537">
    <property type="term" value="F:2 iron, 2 sulfur cluster binding"/>
    <property type="evidence" value="ECO:0007669"/>
    <property type="project" value="TreeGrafter"/>
</dbReference>
<evidence type="ECO:0000256" key="7">
    <source>
        <dbReference type="ARBA" id="ARBA00022946"/>
    </source>
</evidence>
<dbReference type="NCBIfam" id="TIGR03421">
    <property type="entry name" value="FeS_CyaY"/>
    <property type="match status" value="1"/>
</dbReference>
<dbReference type="GO" id="GO:0034986">
    <property type="term" value="F:iron chaperone activity"/>
    <property type="evidence" value="ECO:0007669"/>
    <property type="project" value="TreeGrafter"/>
</dbReference>
<evidence type="ECO:0000256" key="3">
    <source>
        <dbReference type="ARBA" id="ARBA00013107"/>
    </source>
</evidence>
<dbReference type="InterPro" id="IPR017789">
    <property type="entry name" value="Frataxin"/>
</dbReference>
<keyword evidence="7" id="KW-0809">Transit peptide</keyword>
<keyword evidence="9" id="KW-0408">Iron</keyword>
<dbReference type="GO" id="GO:0004322">
    <property type="term" value="F:ferroxidase activity"/>
    <property type="evidence" value="ECO:0007669"/>
    <property type="project" value="UniProtKB-EC"/>
</dbReference>
<evidence type="ECO:0000256" key="9">
    <source>
        <dbReference type="ARBA" id="ARBA00023004"/>
    </source>
</evidence>
<evidence type="ECO:0000256" key="11">
    <source>
        <dbReference type="ARBA" id="ARBA00023128"/>
    </source>
</evidence>
<evidence type="ECO:0000256" key="1">
    <source>
        <dbReference type="ARBA" id="ARBA00004173"/>
    </source>
</evidence>
<dbReference type="Gene3D" id="3.30.920.10">
    <property type="entry name" value="Frataxin/CyaY"/>
    <property type="match status" value="1"/>
</dbReference>
<dbReference type="PRINTS" id="PR00904">
    <property type="entry name" value="FRATAXIN"/>
</dbReference>
<comment type="catalytic activity">
    <reaction evidence="12">
        <text>4 Fe(2+) + O2 + 4 H(+) = 4 Fe(3+) + 2 H2O</text>
        <dbReference type="Rhea" id="RHEA:11148"/>
        <dbReference type="ChEBI" id="CHEBI:15377"/>
        <dbReference type="ChEBI" id="CHEBI:15378"/>
        <dbReference type="ChEBI" id="CHEBI:15379"/>
        <dbReference type="ChEBI" id="CHEBI:29033"/>
        <dbReference type="ChEBI" id="CHEBI:29034"/>
        <dbReference type="EC" id="1.16.3.1"/>
    </reaction>
</comment>
<dbReference type="CDD" id="cd00503">
    <property type="entry name" value="Frataxin"/>
    <property type="match status" value="1"/>
</dbReference>
<dbReference type="GO" id="GO:0005739">
    <property type="term" value="C:mitochondrion"/>
    <property type="evidence" value="ECO:0007669"/>
    <property type="project" value="UniProtKB-SubCell"/>
</dbReference>
<protein>
    <recommendedName>
        <fullName evidence="3">ferroxidase</fullName>
        <ecNumber evidence="3">1.16.3.1</ecNumber>
    </recommendedName>
</protein>
<evidence type="ECO:0000256" key="6">
    <source>
        <dbReference type="ARBA" id="ARBA00022496"/>
    </source>
</evidence>
<dbReference type="GO" id="GO:0006879">
    <property type="term" value="P:intracellular iron ion homeostasis"/>
    <property type="evidence" value="ECO:0007669"/>
    <property type="project" value="UniProtKB-KW"/>
</dbReference>
<comment type="caution">
    <text evidence="14">The sequence shown here is derived from an EMBL/GenBank/DDBJ whole genome shotgun (WGS) entry which is preliminary data.</text>
</comment>
<evidence type="ECO:0000313" key="14">
    <source>
        <dbReference type="EMBL" id="CAA0825089.1"/>
    </source>
</evidence>
<feature type="compositionally biased region" description="Basic and acidic residues" evidence="13">
    <location>
        <begin position="17"/>
        <end position="27"/>
    </location>
</feature>
<dbReference type="Proteomes" id="UP001153555">
    <property type="component" value="Unassembled WGS sequence"/>
</dbReference>
<comment type="subcellular location">
    <subcellularLocation>
        <location evidence="1">Mitochondrion</location>
    </subcellularLocation>
</comment>
<dbReference type="GO" id="GO:0008198">
    <property type="term" value="F:ferrous iron binding"/>
    <property type="evidence" value="ECO:0007669"/>
    <property type="project" value="TreeGrafter"/>
</dbReference>
<dbReference type="SMART" id="SM01219">
    <property type="entry name" value="Frataxin_Cyay"/>
    <property type="match status" value="1"/>
</dbReference>
<organism evidence="14 15">
    <name type="scientific">Striga hermonthica</name>
    <name type="common">Purple witchweed</name>
    <name type="synonym">Buchnera hermonthica</name>
    <dbReference type="NCBI Taxonomy" id="68872"/>
    <lineage>
        <taxon>Eukaryota</taxon>
        <taxon>Viridiplantae</taxon>
        <taxon>Streptophyta</taxon>
        <taxon>Embryophyta</taxon>
        <taxon>Tracheophyta</taxon>
        <taxon>Spermatophyta</taxon>
        <taxon>Magnoliopsida</taxon>
        <taxon>eudicotyledons</taxon>
        <taxon>Gunneridae</taxon>
        <taxon>Pentapetalae</taxon>
        <taxon>asterids</taxon>
        <taxon>lamiids</taxon>
        <taxon>Lamiales</taxon>
        <taxon>Orobanchaceae</taxon>
        <taxon>Buchnereae</taxon>
        <taxon>Striga</taxon>
    </lineage>
</organism>
<dbReference type="GO" id="GO:0016226">
    <property type="term" value="P:iron-sulfur cluster assembly"/>
    <property type="evidence" value="ECO:0007669"/>
    <property type="project" value="InterPro"/>
</dbReference>
<feature type="region of interest" description="Disordered" evidence="13">
    <location>
        <begin position="1"/>
        <end position="102"/>
    </location>
</feature>
<name>A0A9N7RD93_STRHE</name>
<keyword evidence="15" id="KW-1185">Reference proteome</keyword>
<evidence type="ECO:0000256" key="8">
    <source>
        <dbReference type="ARBA" id="ARBA00023002"/>
    </source>
</evidence>
<dbReference type="SUPFAM" id="SSF55387">
    <property type="entry name" value="Frataxin/Nqo15-like"/>
    <property type="match status" value="1"/>
</dbReference>
<comment type="similarity">
    <text evidence="2">Belongs to the frataxin family.</text>
</comment>
<sequence>MAKSKSDNPKNGSAPDRNPRSPSDRKPHVPQTPKSSSKRAADEGCRRQSLGTGSKRPKIGEMEKGFSGTLSKNSGIRKDPVFVKGESSNKAVKMEPKETSTSAPFPRPNFTCTGVVCRRLSYLSEMESLGPASIDYRSVLQEDEYHRLANSTIHDLLEKLEDYGDTVEIDGFDVDYGNEVLTLKLGSLGTYVINKQTPNRQIWMSSPVSGPSRFDWDQDARSWIYRRTKQDLFKLLENELQKLCGEFISLS</sequence>
<dbReference type="EC" id="1.16.3.1" evidence="3"/>
<keyword evidence="11" id="KW-0496">Mitochondrion</keyword>
<dbReference type="OrthoDB" id="1897642at2759"/>
<gene>
    <name evidence="14" type="ORF">SHERM_21874</name>
</gene>
<evidence type="ECO:0000256" key="10">
    <source>
        <dbReference type="ARBA" id="ARBA00023065"/>
    </source>
</evidence>
<proteinExistence type="inferred from homology"/>
<dbReference type="AlphaFoldDB" id="A0A9N7RD93"/>
<dbReference type="Pfam" id="PF01491">
    <property type="entry name" value="Frataxin_Cyay"/>
    <property type="match status" value="1"/>
</dbReference>
<evidence type="ECO:0000256" key="5">
    <source>
        <dbReference type="ARBA" id="ARBA00022448"/>
    </source>
</evidence>
<keyword evidence="5" id="KW-0813">Transport</keyword>
<dbReference type="PANTHER" id="PTHR16821">
    <property type="entry name" value="FRATAXIN"/>
    <property type="match status" value="1"/>
</dbReference>
<evidence type="ECO:0000256" key="12">
    <source>
        <dbReference type="ARBA" id="ARBA00047990"/>
    </source>
</evidence>
<keyword evidence="4" id="KW-0409">Iron storage</keyword>
<dbReference type="NCBIfam" id="TIGR03422">
    <property type="entry name" value="mito_frataxin"/>
    <property type="match status" value="1"/>
</dbReference>
<evidence type="ECO:0000256" key="13">
    <source>
        <dbReference type="SAM" id="MobiDB-lite"/>
    </source>
</evidence>
<dbReference type="InterPro" id="IPR002908">
    <property type="entry name" value="Frataxin/CyaY"/>
</dbReference>
<evidence type="ECO:0000256" key="4">
    <source>
        <dbReference type="ARBA" id="ARBA00022434"/>
    </source>
</evidence>
<reference evidence="14" key="1">
    <citation type="submission" date="2019-12" db="EMBL/GenBank/DDBJ databases">
        <authorList>
            <person name="Scholes J."/>
        </authorList>
    </citation>
    <scope>NUCLEOTIDE SEQUENCE</scope>
</reference>
<keyword evidence="10" id="KW-0406">Ion transport</keyword>
<evidence type="ECO:0000256" key="2">
    <source>
        <dbReference type="ARBA" id="ARBA00008183"/>
    </source>
</evidence>